<dbReference type="EMBL" id="BK015006">
    <property type="protein sequence ID" value="DAD86680.1"/>
    <property type="molecule type" value="Genomic_DNA"/>
</dbReference>
<evidence type="ECO:0000256" key="1">
    <source>
        <dbReference type="SAM" id="MobiDB-lite"/>
    </source>
</evidence>
<name>A0A8S5MWY0_9CAUD</name>
<reference evidence="2" key="1">
    <citation type="journal article" date="2021" name="Proc. Natl. Acad. Sci. U.S.A.">
        <title>A Catalog of Tens of Thousands of Viruses from Human Metagenomes Reveals Hidden Associations with Chronic Diseases.</title>
        <authorList>
            <person name="Tisza M.J."/>
            <person name="Buck C.B."/>
        </authorList>
    </citation>
    <scope>NUCLEOTIDE SEQUENCE</scope>
    <source>
        <strain evidence="2">Ct3wi9</strain>
    </source>
</reference>
<feature type="region of interest" description="Disordered" evidence="1">
    <location>
        <begin position="132"/>
        <end position="178"/>
    </location>
</feature>
<evidence type="ECO:0000313" key="2">
    <source>
        <dbReference type="EMBL" id="DAD86680.1"/>
    </source>
</evidence>
<feature type="compositionally biased region" description="Low complexity" evidence="1">
    <location>
        <begin position="169"/>
        <end position="178"/>
    </location>
</feature>
<proteinExistence type="predicted"/>
<protein>
    <submittedName>
        <fullName evidence="2">Uncharacterized protein</fullName>
    </submittedName>
</protein>
<organism evidence="2">
    <name type="scientific">Myoviridae sp. ct3wi9</name>
    <dbReference type="NCBI Taxonomy" id="2826610"/>
    <lineage>
        <taxon>Viruses</taxon>
        <taxon>Duplodnaviria</taxon>
        <taxon>Heunggongvirae</taxon>
        <taxon>Uroviricota</taxon>
        <taxon>Caudoviricetes</taxon>
    </lineage>
</organism>
<sequence length="663" mass="76589">MASNLDQAFMRDAENAIYSIVDKNRDRDAGFDEIGYLLQEDRRFIDKLLTSVGDTYTYYVEEMYRRQDTGWCFDEAINYVLDVTRASLILKDRNLQSSYSDRQLDDMDKLIQDYRVLLRDMDAFFRSGPSYDRRESLNRGVGSRAVNNRDAQRRSGSMFRDDNAPVYNTRASSEAATTSRAQRLAARNEARIVEQEQRQVESEQRFLRGRSRIKPIEVEEPRTLAALKSPSELKQVREAYAHGISNRTPRRWTWPVKDVEYAEPFTQRQVIEEDGDGYVIKAVGVEDMHPDAHERVIENMIDKHKDREFNNPQNREVVYIVDGIELPPSLVENSRVDAILQRMVDNKEVPEGTPFMKLLEDVKRRIIQESTDVYEFERREQYAKERAAQIEKGVTNDKTLSITTISSKRDVRSLDEAISSAKVLYNYQLSTMDDPSKGYLLPFSLINPLYHCGSPANYQLQSNLLVGLSKRSSTLDKIALSLKSAGLDKDLLDKLNARAVRAVNTGITYILKRPGVVMDNFVTQIDDFIEYIDMNLKDEKFTHAQVDCFEQYVVAQLGRMVSISAERLRSFYPEFEDYKLEEVVQTTILENVLGNIYFLPFTREELGFVLDVNCVDISKHNTPFFNTITKVADGTNMAYLQLKDGSRFAVYKINTTEYMFQEE</sequence>
<accession>A0A8S5MWY0</accession>